<feature type="chain" id="PRO_5047220885" description="Lipoprotein" evidence="1">
    <location>
        <begin position="29"/>
        <end position="128"/>
    </location>
</feature>
<dbReference type="RefSeq" id="WP_332615249.1">
    <property type="nucleotide sequence ID" value="NZ_JAXGFP010000002.1"/>
</dbReference>
<evidence type="ECO:0000313" key="3">
    <source>
        <dbReference type="Proteomes" id="UP001355056"/>
    </source>
</evidence>
<keyword evidence="3" id="KW-1185">Reference proteome</keyword>
<accession>A0ABU7YWP8</accession>
<organism evidence="2 3">
    <name type="scientific">Novilysobacter erysipheiresistens</name>
    <dbReference type="NCBI Taxonomy" id="1749332"/>
    <lineage>
        <taxon>Bacteria</taxon>
        <taxon>Pseudomonadati</taxon>
        <taxon>Pseudomonadota</taxon>
        <taxon>Gammaproteobacteria</taxon>
        <taxon>Lysobacterales</taxon>
        <taxon>Lysobacteraceae</taxon>
        <taxon>Novilysobacter</taxon>
    </lineage>
</organism>
<comment type="caution">
    <text evidence="2">The sequence shown here is derived from an EMBL/GenBank/DDBJ whole genome shotgun (WGS) entry which is preliminary data.</text>
</comment>
<name>A0ABU7YWP8_9GAMM</name>
<dbReference type="Proteomes" id="UP001355056">
    <property type="component" value="Unassembled WGS sequence"/>
</dbReference>
<dbReference type="EMBL" id="JAXGFP010000002">
    <property type="protein sequence ID" value="MEG3183357.1"/>
    <property type="molecule type" value="Genomic_DNA"/>
</dbReference>
<evidence type="ECO:0000313" key="2">
    <source>
        <dbReference type="EMBL" id="MEG3183357.1"/>
    </source>
</evidence>
<evidence type="ECO:0008006" key="4">
    <source>
        <dbReference type="Google" id="ProtNLM"/>
    </source>
</evidence>
<evidence type="ECO:0000256" key="1">
    <source>
        <dbReference type="SAM" id="SignalP"/>
    </source>
</evidence>
<proteinExistence type="predicted"/>
<feature type="signal peptide" evidence="1">
    <location>
        <begin position="1"/>
        <end position="28"/>
    </location>
</feature>
<protein>
    <recommendedName>
        <fullName evidence="4">Lipoprotein</fullName>
    </recommendedName>
</protein>
<keyword evidence="1" id="KW-0732">Signal</keyword>
<sequence>MTRSLALACLVSCAAGTLPGCASGDVRAATPGQPMTLQVGERVTLPGDAALRYVGVTTDSRCPPGVQCIRAGDADVAFEFTPAGGTPVAVGVNIPESPAATVGEWKLRLLSLEFGEAPAATVRIDPTD</sequence>
<gene>
    <name evidence="2" type="ORF">SNE34_04980</name>
</gene>
<reference evidence="2 3" key="1">
    <citation type="journal article" date="2016" name="Int. J. Syst. Evol. Microbiol.">
        <title>Lysobacter erysipheiresistens sp. nov., an antagonist of powdery mildew, isolated from tobacco-cultivated soil.</title>
        <authorList>
            <person name="Xie B."/>
            <person name="Li T."/>
            <person name="Lin X."/>
            <person name="Wang C.J."/>
            <person name="Chen Y.J."/>
            <person name="Liu W.J."/>
            <person name="Zhao Z.W."/>
        </authorList>
    </citation>
    <scope>NUCLEOTIDE SEQUENCE [LARGE SCALE GENOMIC DNA]</scope>
    <source>
        <strain evidence="2 3">RS-LYSO-3</strain>
    </source>
</reference>